<evidence type="ECO:0000256" key="3">
    <source>
        <dbReference type="SAM" id="SignalP"/>
    </source>
</evidence>
<dbReference type="Gene3D" id="2.80.10.50">
    <property type="match status" value="1"/>
</dbReference>
<dbReference type="PANTHER" id="PTHR13037">
    <property type="entry name" value="FORMIN"/>
    <property type="match status" value="1"/>
</dbReference>
<reference evidence="4" key="1">
    <citation type="journal article" date="2020" name="bioRxiv">
        <title>Comparative genomics of Chlamydomonas.</title>
        <authorList>
            <person name="Craig R.J."/>
            <person name="Hasan A.R."/>
            <person name="Ness R.W."/>
            <person name="Keightley P.D."/>
        </authorList>
    </citation>
    <scope>NUCLEOTIDE SEQUENCE</scope>
    <source>
        <strain evidence="4">CCAP 11/70</strain>
    </source>
</reference>
<evidence type="ECO:0000256" key="2">
    <source>
        <dbReference type="SAM" id="MobiDB-lite"/>
    </source>
</evidence>
<sequence>MGALRGSLLGTWLVVAGLLAASALVAAEDVSITSGNERSGRTRRALQQDVPADPSPPASPTPSPPASPTPTTPPPASPSPPASPPPATPTPSPPTAPPPSTPPPLSPSPQRIRRPPSPGLPPSPPVAPTPAPFDGTQSPPSPPSPSPPKRKVKTKKPPKPPKAPKRPKKAKKPPPSPAPPPSPPPSPPTPPGLPLRPSPPPRPPNQPGAPFVRPGYGLVTSAANCPSKISTCDTTGSTCGLYGAANGVKTWGCERLYSPNGNYYVEIDSTQAVQIRTTWYARPFSTFINGPYFVATDDVEFGPSPSTVILTEEGRWIQISSTNTSQIFTSSDDWGTSWLEDMGKANGPYTMAITDDGEWLIRNAGGDRVWTSKSLSITDKCKYRKGKWGDTAPIFNTEGGYPDWDLCYCPRGEVNIAWWLDLDSGISSNCFKFPEPLILITETNGVGSGSPLAIGLPLGQTPAPGVAITQQPLDVASLNQQLVFNQVATGASDSIGPNDVFFDEGGSDYDTIVYYQIRENATTNGYCLEAKPDGGDVTFQPCDEGKKAQHFLAEYIAAQRFAFRARVQFTEINSVTFMPHCLEVKDGSPAVGATLTQSECTYGVKQRFRFYQPPGTLRRSMLEGFEDDDSVLPWERPDLDLGRLPAWKRDIVEGHRSGRLH</sequence>
<feature type="compositionally biased region" description="Basic residues" evidence="2">
    <location>
        <begin position="148"/>
        <end position="172"/>
    </location>
</feature>
<dbReference type="PRINTS" id="PR01217">
    <property type="entry name" value="PRICHEXTENSN"/>
</dbReference>
<dbReference type="SUPFAM" id="SSF50370">
    <property type="entry name" value="Ricin B-like lectins"/>
    <property type="match status" value="1"/>
</dbReference>
<accession>A0A835Y4N2</accession>
<feature type="signal peptide" evidence="3">
    <location>
        <begin position="1"/>
        <end position="27"/>
    </location>
</feature>
<organism evidence="4 5">
    <name type="scientific">Edaphochlamys debaryana</name>
    <dbReference type="NCBI Taxonomy" id="47281"/>
    <lineage>
        <taxon>Eukaryota</taxon>
        <taxon>Viridiplantae</taxon>
        <taxon>Chlorophyta</taxon>
        <taxon>core chlorophytes</taxon>
        <taxon>Chlorophyceae</taxon>
        <taxon>CS clade</taxon>
        <taxon>Chlamydomonadales</taxon>
        <taxon>Chlamydomonadales incertae sedis</taxon>
        <taxon>Edaphochlamys</taxon>
    </lineage>
</organism>
<keyword evidence="1" id="KW-0945">Host-virus interaction</keyword>
<feature type="compositionally biased region" description="Pro residues" evidence="2">
    <location>
        <begin position="115"/>
        <end position="131"/>
    </location>
</feature>
<feature type="region of interest" description="Disordered" evidence="2">
    <location>
        <begin position="33"/>
        <end position="215"/>
    </location>
</feature>
<dbReference type="AlphaFoldDB" id="A0A835Y4N2"/>
<protein>
    <recommendedName>
        <fullName evidence="6">Bulb-type lectin domain-containing protein</fullName>
    </recommendedName>
</protein>
<dbReference type="InterPro" id="IPR036426">
    <property type="entry name" value="Bulb-type_lectin_dom_sf"/>
</dbReference>
<evidence type="ECO:0000313" key="4">
    <source>
        <dbReference type="EMBL" id="KAG2494076.1"/>
    </source>
</evidence>
<keyword evidence="3" id="KW-0732">Signal</keyword>
<evidence type="ECO:0008006" key="6">
    <source>
        <dbReference type="Google" id="ProtNLM"/>
    </source>
</evidence>
<feature type="compositionally biased region" description="Pro residues" evidence="2">
    <location>
        <begin position="53"/>
        <end position="107"/>
    </location>
</feature>
<feature type="compositionally biased region" description="Pro residues" evidence="2">
    <location>
        <begin position="173"/>
        <end position="207"/>
    </location>
</feature>
<dbReference type="Gene3D" id="2.90.10.10">
    <property type="entry name" value="Bulb-type lectin domain"/>
    <property type="match status" value="1"/>
</dbReference>
<keyword evidence="5" id="KW-1185">Reference proteome</keyword>
<feature type="chain" id="PRO_5032904054" description="Bulb-type lectin domain-containing protein" evidence="3">
    <location>
        <begin position="28"/>
        <end position="661"/>
    </location>
</feature>
<dbReference type="EMBL" id="JAEHOE010000033">
    <property type="protein sequence ID" value="KAG2494076.1"/>
    <property type="molecule type" value="Genomic_DNA"/>
</dbReference>
<proteinExistence type="predicted"/>
<dbReference type="InterPro" id="IPR035992">
    <property type="entry name" value="Ricin_B-like_lectins"/>
</dbReference>
<name>A0A835Y4N2_9CHLO</name>
<dbReference type="PANTHER" id="PTHR13037:SF24">
    <property type="entry name" value="POLYCOMB PROTEIN PCL-RELATED"/>
    <property type="match status" value="1"/>
</dbReference>
<dbReference type="CDD" id="cd00161">
    <property type="entry name" value="beta-trefoil_Ricin-like"/>
    <property type="match status" value="1"/>
</dbReference>
<dbReference type="Proteomes" id="UP000612055">
    <property type="component" value="Unassembled WGS sequence"/>
</dbReference>
<evidence type="ECO:0000313" key="5">
    <source>
        <dbReference type="Proteomes" id="UP000612055"/>
    </source>
</evidence>
<evidence type="ECO:0000256" key="1">
    <source>
        <dbReference type="ARBA" id="ARBA00022581"/>
    </source>
</evidence>
<gene>
    <name evidence="4" type="ORF">HYH03_007718</name>
</gene>
<comment type="caution">
    <text evidence="4">The sequence shown here is derived from an EMBL/GenBank/DDBJ whole genome shotgun (WGS) entry which is preliminary data.</text>
</comment>